<keyword evidence="2" id="KW-1185">Reference proteome</keyword>
<name>A0ABV9AP89_9ACTN</name>
<dbReference type="Proteomes" id="UP001595839">
    <property type="component" value="Unassembled WGS sequence"/>
</dbReference>
<dbReference type="RefSeq" id="WP_381173789.1">
    <property type="nucleotide sequence ID" value="NZ_JBHSFK010000012.1"/>
</dbReference>
<accession>A0ABV9AP89</accession>
<organism evidence="1 2">
    <name type="scientific">Streptomyces vulcanius</name>
    <dbReference type="NCBI Taxonomy" id="1441876"/>
    <lineage>
        <taxon>Bacteria</taxon>
        <taxon>Bacillati</taxon>
        <taxon>Actinomycetota</taxon>
        <taxon>Actinomycetes</taxon>
        <taxon>Kitasatosporales</taxon>
        <taxon>Streptomycetaceae</taxon>
        <taxon>Streptomyces</taxon>
    </lineage>
</organism>
<protein>
    <submittedName>
        <fullName evidence="1">Topoisomerase</fullName>
    </submittedName>
</protein>
<dbReference type="SUPFAM" id="SSF56731">
    <property type="entry name" value="DNA primase core"/>
    <property type="match status" value="1"/>
</dbReference>
<sequence length="213" mass="23160">MYQGSPAQKYVKARGLDDVAPSFGLGFVASAIPGHERYAGHLAIPYLRPAGGEDSVATVRFRCIADKCVKDADGRYFFETGQKERHSEFHSKTGKYLTLPGDPPRLFNTPALIRPSPVLVVVEGEFDAMTWEAAGVPGIGAPGTGTWRDYWSPALLGYQTVYLISEDAAGFKFMESLAAQMPNAKIIEMAGNQDSNSTFLLEGPKALRERIGL</sequence>
<comment type="caution">
    <text evidence="1">The sequence shown here is derived from an EMBL/GenBank/DDBJ whole genome shotgun (WGS) entry which is preliminary data.</text>
</comment>
<reference evidence="2" key="1">
    <citation type="journal article" date="2019" name="Int. J. Syst. Evol. Microbiol.">
        <title>The Global Catalogue of Microorganisms (GCM) 10K type strain sequencing project: providing services to taxonomists for standard genome sequencing and annotation.</title>
        <authorList>
            <consortium name="The Broad Institute Genomics Platform"/>
            <consortium name="The Broad Institute Genome Sequencing Center for Infectious Disease"/>
            <person name="Wu L."/>
            <person name="Ma J."/>
        </authorList>
    </citation>
    <scope>NUCLEOTIDE SEQUENCE [LARGE SCALE GENOMIC DNA]</scope>
    <source>
        <strain evidence="2">CGMCC 4.7177</strain>
    </source>
</reference>
<gene>
    <name evidence="1" type="ORF">ACFPIH_19700</name>
</gene>
<evidence type="ECO:0000313" key="1">
    <source>
        <dbReference type="EMBL" id="MFC4501730.1"/>
    </source>
</evidence>
<proteinExistence type="predicted"/>
<dbReference type="EMBL" id="JBHSFK010000012">
    <property type="protein sequence ID" value="MFC4501730.1"/>
    <property type="molecule type" value="Genomic_DNA"/>
</dbReference>
<evidence type="ECO:0000313" key="2">
    <source>
        <dbReference type="Proteomes" id="UP001595839"/>
    </source>
</evidence>
<dbReference type="Gene3D" id="3.40.1360.10">
    <property type="match status" value="1"/>
</dbReference>